<protein>
    <submittedName>
        <fullName evidence="9">FtsX-like permease family protein</fullName>
    </submittedName>
</protein>
<dbReference type="PANTHER" id="PTHR30287:SF1">
    <property type="entry name" value="INNER MEMBRANE PROTEIN"/>
    <property type="match status" value="1"/>
</dbReference>
<evidence type="ECO:0000313" key="9">
    <source>
        <dbReference type="EMBL" id="NDY96707.1"/>
    </source>
</evidence>
<feature type="transmembrane region" description="Helical" evidence="7">
    <location>
        <begin position="391"/>
        <end position="410"/>
    </location>
</feature>
<feature type="transmembrane region" description="Helical" evidence="7">
    <location>
        <begin position="467"/>
        <end position="487"/>
    </location>
</feature>
<sequence>MNAFALSARLLLRQGRSGALLILASGLIVATAALVAVGSFTDRVGRALERQAGEALAADLVVAGRERIPPRFFEQARELGLETAEVISVSTALFVGEDSQLVDVKAVSTTYPLRGQLRVAASAGDDDKPRSRGPQPGSAWMDPRAQRALTAAVGEVAEIGSLTVPLRGILTYEPDRAGGGFSFAPRLMMHIDDLLASELLGPGSRARYRLLLAGEERALARYRQWFAEEREERQRLITVADAEDRTGLALTQARRFLGIAALTAVILAAVAILLAALRFSAAQRDLVALLKTFGASAGEIMKALSLLLLYLLLASVAIGGALGWAAQGLIAEILAEGPETALPAARLWPVLSSGLFTLLLAAGFALPPLLSLRKVPTMRILNRSLDTRPGLAGLLWLIPVAGALTIPVVQLGDARLAAIVLGGSAALAASLALAGWLAMLGSGLLARRARASWRFGLAGLQRRRGGGIVQVTALGLGLMALLLLVVVRAELMEQWRGSLPPDTPDHFIINIQPDQVDNVRQALVDQGAQNLQLGPMANANLVAINGERPPDHRMAGQVNVSWIDALPPANEIVAGAFFSPQARGEVSLAQMWAENLGVDLGDELTFESGASRFSATVTSIREVDWNSFNVNFFILLTPEAAETLPYQYIASFYLATPGQADLRTVTREFPNLSIIDVGAIIERVGEIIDQVSRAAQVVFAFTLLAGLVVLLAALESTRDERRQESALIRTLGADNAMVRRGLLIEYGVMAVIAALLATAGSALTGWLLAREMFEFAYRPSPLLFALGFLGAAVLVVGSGWIGNRSVLATPPVRILRTGA</sequence>
<dbReference type="EMBL" id="JAAGSC010000043">
    <property type="protein sequence ID" value="NDY96707.1"/>
    <property type="molecule type" value="Genomic_DNA"/>
</dbReference>
<evidence type="ECO:0000256" key="4">
    <source>
        <dbReference type="ARBA" id="ARBA00022989"/>
    </source>
</evidence>
<evidence type="ECO:0000256" key="1">
    <source>
        <dbReference type="ARBA" id="ARBA00004651"/>
    </source>
</evidence>
<dbReference type="GO" id="GO:0005886">
    <property type="term" value="C:plasma membrane"/>
    <property type="evidence" value="ECO:0007669"/>
    <property type="project" value="UniProtKB-SubCell"/>
</dbReference>
<dbReference type="Proteomes" id="UP000484885">
    <property type="component" value="Unassembled WGS sequence"/>
</dbReference>
<keyword evidence="2" id="KW-1003">Cell membrane</keyword>
<comment type="caution">
    <text evidence="9">The sequence shown here is derived from an EMBL/GenBank/DDBJ whole genome shotgun (WGS) entry which is preliminary data.</text>
</comment>
<feature type="transmembrane region" description="Helical" evidence="7">
    <location>
        <begin position="347"/>
        <end position="370"/>
    </location>
</feature>
<feature type="transmembrane region" description="Helical" evidence="7">
    <location>
        <begin position="781"/>
        <end position="801"/>
    </location>
</feature>
<evidence type="ECO:0000313" key="10">
    <source>
        <dbReference type="Proteomes" id="UP000484885"/>
    </source>
</evidence>
<feature type="domain" description="ABC3 transporter permease C-terminal" evidence="8">
    <location>
        <begin position="260"/>
        <end position="375"/>
    </location>
</feature>
<dbReference type="RefSeq" id="WP_164212087.1">
    <property type="nucleotide sequence ID" value="NZ_JAAGSC010000043.1"/>
</dbReference>
<accession>A0A845UZ90</accession>
<name>A0A845UZ90_9GAMM</name>
<dbReference type="AlphaFoldDB" id="A0A845UZ90"/>
<reference evidence="9 10" key="1">
    <citation type="submission" date="2020-02" db="EMBL/GenBank/DDBJ databases">
        <authorList>
            <person name="Zhang X.-Y."/>
        </authorList>
    </citation>
    <scope>NUCLEOTIDE SEQUENCE [LARGE SCALE GENOMIC DNA]</scope>
    <source>
        <strain evidence="9 10">C33</strain>
    </source>
</reference>
<feature type="transmembrane region" description="Helical" evidence="7">
    <location>
        <begin position="300"/>
        <end position="327"/>
    </location>
</feature>
<feature type="transmembrane region" description="Helical" evidence="7">
    <location>
        <begin position="416"/>
        <end position="446"/>
    </location>
</feature>
<evidence type="ECO:0000256" key="2">
    <source>
        <dbReference type="ARBA" id="ARBA00022475"/>
    </source>
</evidence>
<keyword evidence="3 7" id="KW-0812">Transmembrane</keyword>
<evidence type="ECO:0000256" key="6">
    <source>
        <dbReference type="SAM" id="MobiDB-lite"/>
    </source>
</evidence>
<proteinExistence type="predicted"/>
<dbReference type="Pfam" id="PF02687">
    <property type="entry name" value="FtsX"/>
    <property type="match status" value="2"/>
</dbReference>
<evidence type="ECO:0000256" key="5">
    <source>
        <dbReference type="ARBA" id="ARBA00023136"/>
    </source>
</evidence>
<evidence type="ECO:0000256" key="7">
    <source>
        <dbReference type="SAM" id="Phobius"/>
    </source>
</evidence>
<evidence type="ECO:0000259" key="8">
    <source>
        <dbReference type="Pfam" id="PF02687"/>
    </source>
</evidence>
<dbReference type="InterPro" id="IPR003838">
    <property type="entry name" value="ABC3_permease_C"/>
</dbReference>
<feature type="transmembrane region" description="Helical" evidence="7">
    <location>
        <begin position="20"/>
        <end position="40"/>
    </location>
</feature>
<dbReference type="PANTHER" id="PTHR30287">
    <property type="entry name" value="MEMBRANE COMPONENT OF PREDICTED ABC SUPERFAMILY METABOLITE UPTAKE TRANSPORTER"/>
    <property type="match status" value="1"/>
</dbReference>
<keyword evidence="5 7" id="KW-0472">Membrane</keyword>
<comment type="subcellular location">
    <subcellularLocation>
        <location evidence="1">Cell membrane</location>
        <topology evidence="1">Multi-pass membrane protein</topology>
    </subcellularLocation>
</comment>
<organism evidence="9 10">
    <name type="scientific">Wenzhouxiangella limi</name>
    <dbReference type="NCBI Taxonomy" id="2707351"/>
    <lineage>
        <taxon>Bacteria</taxon>
        <taxon>Pseudomonadati</taxon>
        <taxon>Pseudomonadota</taxon>
        <taxon>Gammaproteobacteria</taxon>
        <taxon>Chromatiales</taxon>
        <taxon>Wenzhouxiangellaceae</taxon>
        <taxon>Wenzhouxiangella</taxon>
    </lineage>
</organism>
<dbReference type="InterPro" id="IPR038766">
    <property type="entry name" value="Membrane_comp_ABC_pdt"/>
</dbReference>
<feature type="transmembrane region" description="Helical" evidence="7">
    <location>
        <begin position="694"/>
        <end position="714"/>
    </location>
</feature>
<feature type="transmembrane region" description="Helical" evidence="7">
    <location>
        <begin position="746"/>
        <end position="769"/>
    </location>
</feature>
<feature type="domain" description="ABC3 transporter permease C-terminal" evidence="8">
    <location>
        <begin position="698"/>
        <end position="807"/>
    </location>
</feature>
<keyword evidence="10" id="KW-1185">Reference proteome</keyword>
<evidence type="ECO:0000256" key="3">
    <source>
        <dbReference type="ARBA" id="ARBA00022692"/>
    </source>
</evidence>
<feature type="transmembrane region" description="Helical" evidence="7">
    <location>
        <begin position="256"/>
        <end position="279"/>
    </location>
</feature>
<gene>
    <name evidence="9" type="ORF">G3I74_13305</name>
</gene>
<keyword evidence="4 7" id="KW-1133">Transmembrane helix</keyword>
<feature type="region of interest" description="Disordered" evidence="6">
    <location>
        <begin position="121"/>
        <end position="141"/>
    </location>
</feature>